<evidence type="ECO:0000313" key="1">
    <source>
        <dbReference type="EMBL" id="MFG6207001.1"/>
    </source>
</evidence>
<reference evidence="1 2" key="1">
    <citation type="submission" date="2024-10" db="EMBL/GenBank/DDBJ databases">
        <title>Whole genome of Pseudomonas sp Strain RB5.</title>
        <authorList>
            <person name="Selami N."/>
        </authorList>
    </citation>
    <scope>NUCLEOTIDE SEQUENCE [LARGE SCALE GENOMIC DNA]</scope>
    <source>
        <strain evidence="1 2">RB5</strain>
    </source>
</reference>
<evidence type="ECO:0000313" key="2">
    <source>
        <dbReference type="Proteomes" id="UP001605918"/>
    </source>
</evidence>
<dbReference type="RefSeq" id="WP_394507893.1">
    <property type="nucleotide sequence ID" value="NZ_JBIEIL010000012.1"/>
</dbReference>
<sequence length="76" mass="8425">MTVYEDEWEFWDDIAGKYILKHAETDHNVNNVIEAASTYADRMVIARRKRKSAKVPAGDIPRMSASASTLVAAAAV</sequence>
<accession>A0ABW7DHI3</accession>
<protein>
    <submittedName>
        <fullName evidence="1">Uncharacterized protein</fullName>
    </submittedName>
</protein>
<gene>
    <name evidence="1" type="ORF">ACGSLL_21845</name>
</gene>
<name>A0ABW7DHI3_9PSED</name>
<comment type="caution">
    <text evidence="1">The sequence shown here is derived from an EMBL/GenBank/DDBJ whole genome shotgun (WGS) entry which is preliminary data.</text>
</comment>
<proteinExistence type="predicted"/>
<organism evidence="1 2">
    <name type="scientific">Pseudomonas retamae</name>
    <dbReference type="NCBI Taxonomy" id="702110"/>
    <lineage>
        <taxon>Bacteria</taxon>
        <taxon>Pseudomonadati</taxon>
        <taxon>Pseudomonadota</taxon>
        <taxon>Gammaproteobacteria</taxon>
        <taxon>Pseudomonadales</taxon>
        <taxon>Pseudomonadaceae</taxon>
        <taxon>Pseudomonas</taxon>
    </lineage>
</organism>
<dbReference type="EMBL" id="JBIEIL010000012">
    <property type="protein sequence ID" value="MFG6207001.1"/>
    <property type="molecule type" value="Genomic_DNA"/>
</dbReference>
<dbReference type="Proteomes" id="UP001605918">
    <property type="component" value="Unassembled WGS sequence"/>
</dbReference>
<keyword evidence="2" id="KW-1185">Reference proteome</keyword>